<accession>A0A2N3LNB6</accession>
<evidence type="ECO:0000313" key="1">
    <source>
        <dbReference type="EMBL" id="PKR86110.1"/>
    </source>
</evidence>
<proteinExistence type="predicted"/>
<dbReference type="RefSeq" id="WP_101353479.1">
    <property type="nucleotide sequence ID" value="NZ_PIQO01000003.1"/>
</dbReference>
<sequence length="83" mass="9480">MSLSVEERKDLRNKLLKELYDYHFANSSTKAKPIADEIRDNEYKSAYLYLVDKGLIELENFGHPALAGAKINAFGIDEVENNM</sequence>
<evidence type="ECO:0000313" key="2">
    <source>
        <dbReference type="Proteomes" id="UP000233440"/>
    </source>
</evidence>
<organism evidence="1 2">
    <name type="scientific">Heyndrickxia camelliae</name>
    <dbReference type="NCBI Taxonomy" id="1707093"/>
    <lineage>
        <taxon>Bacteria</taxon>
        <taxon>Bacillati</taxon>
        <taxon>Bacillota</taxon>
        <taxon>Bacilli</taxon>
        <taxon>Bacillales</taxon>
        <taxon>Bacillaceae</taxon>
        <taxon>Heyndrickxia</taxon>
    </lineage>
</organism>
<dbReference type="AlphaFoldDB" id="A0A2N3LNB6"/>
<comment type="caution">
    <text evidence="1">The sequence shown here is derived from an EMBL/GenBank/DDBJ whole genome shotgun (WGS) entry which is preliminary data.</text>
</comment>
<keyword evidence="2" id="KW-1185">Reference proteome</keyword>
<dbReference type="Proteomes" id="UP000233440">
    <property type="component" value="Unassembled WGS sequence"/>
</dbReference>
<reference evidence="1 2" key="1">
    <citation type="submission" date="2017-11" db="EMBL/GenBank/DDBJ databases">
        <title>Bacillus camelliae sp. nov., isolated from pu'er tea.</title>
        <authorList>
            <person name="Niu L."/>
        </authorList>
    </citation>
    <scope>NUCLEOTIDE SEQUENCE [LARGE SCALE GENOMIC DNA]</scope>
    <source>
        <strain evidence="1 2">7578-1</strain>
    </source>
</reference>
<name>A0A2N3LNB6_9BACI</name>
<protein>
    <submittedName>
        <fullName evidence="1">Uncharacterized protein</fullName>
    </submittedName>
</protein>
<dbReference type="OrthoDB" id="2622128at2"/>
<gene>
    <name evidence="1" type="ORF">CWO92_06985</name>
</gene>
<dbReference type="EMBL" id="PIQO01000003">
    <property type="protein sequence ID" value="PKR86110.1"/>
    <property type="molecule type" value="Genomic_DNA"/>
</dbReference>